<dbReference type="PANTHER" id="PTHR39188:SF3">
    <property type="entry name" value="STAGE IV SPORULATION PROTEIN FB"/>
    <property type="match status" value="1"/>
</dbReference>
<dbReference type="GO" id="GO:0046872">
    <property type="term" value="F:metal ion binding"/>
    <property type="evidence" value="ECO:0007669"/>
    <property type="project" value="UniProtKB-KW"/>
</dbReference>
<evidence type="ECO:0000256" key="5">
    <source>
        <dbReference type="ARBA" id="ARBA00022692"/>
    </source>
</evidence>
<feature type="transmembrane region" description="Helical" evidence="12">
    <location>
        <begin position="208"/>
        <end position="226"/>
    </location>
</feature>
<dbReference type="GO" id="GO:0016020">
    <property type="term" value="C:membrane"/>
    <property type="evidence" value="ECO:0007669"/>
    <property type="project" value="UniProtKB-SubCell"/>
</dbReference>
<keyword evidence="8" id="KW-0862">Zinc</keyword>
<accession>A0A1S2MXL0</accession>
<evidence type="ECO:0000256" key="9">
    <source>
        <dbReference type="ARBA" id="ARBA00022989"/>
    </source>
</evidence>
<evidence type="ECO:0000256" key="10">
    <source>
        <dbReference type="ARBA" id="ARBA00023049"/>
    </source>
</evidence>
<keyword evidence="6" id="KW-0479">Metal-binding</keyword>
<feature type="domain" description="Peptidase M50" evidence="13">
    <location>
        <begin position="140"/>
        <end position="185"/>
    </location>
</feature>
<evidence type="ECO:0000256" key="6">
    <source>
        <dbReference type="ARBA" id="ARBA00022723"/>
    </source>
</evidence>
<dbReference type="InterPro" id="IPR008915">
    <property type="entry name" value="Peptidase_M50"/>
</dbReference>
<keyword evidence="10" id="KW-0482">Metalloprotease</keyword>
<keyword evidence="11 12" id="KW-0472">Membrane</keyword>
<dbReference type="Pfam" id="PF02163">
    <property type="entry name" value="Peptidase_M50"/>
    <property type="match status" value="2"/>
</dbReference>
<feature type="transmembrane region" description="Helical" evidence="12">
    <location>
        <begin position="138"/>
        <end position="159"/>
    </location>
</feature>
<dbReference type="OrthoDB" id="9781963at2"/>
<evidence type="ECO:0000256" key="3">
    <source>
        <dbReference type="ARBA" id="ARBA00007931"/>
    </source>
</evidence>
<dbReference type="GO" id="GO:0008237">
    <property type="term" value="F:metallopeptidase activity"/>
    <property type="evidence" value="ECO:0007669"/>
    <property type="project" value="UniProtKB-KW"/>
</dbReference>
<feature type="domain" description="Peptidase M50" evidence="13">
    <location>
        <begin position="54"/>
        <end position="127"/>
    </location>
</feature>
<comment type="caution">
    <text evidence="14">The sequence shown here is derived from an EMBL/GenBank/DDBJ whole genome shotgun (WGS) entry which is preliminary data.</text>
</comment>
<dbReference type="EMBL" id="MODZ01000015">
    <property type="protein sequence ID" value="OIJ34913.1"/>
    <property type="molecule type" value="Genomic_DNA"/>
</dbReference>
<evidence type="ECO:0000256" key="11">
    <source>
        <dbReference type="ARBA" id="ARBA00023136"/>
    </source>
</evidence>
<reference evidence="14 15" key="1">
    <citation type="submission" date="2016-10" db="EMBL/GenBank/DDBJ databases">
        <title>Draft genome sequence of strain LCT isolated from the Shenzhou X spacecraft of China.</title>
        <authorList>
            <person name="Huang B."/>
        </authorList>
    </citation>
    <scope>NUCLEOTIDE SEQUENCE [LARGE SCALE GENOMIC DNA]</scope>
    <source>
        <strain evidence="14 15">LCT-H5</strain>
    </source>
</reference>
<comment type="cofactor">
    <cofactor evidence="1">
        <name>Zn(2+)</name>
        <dbReference type="ChEBI" id="CHEBI:29105"/>
    </cofactor>
</comment>
<comment type="subcellular location">
    <subcellularLocation>
        <location evidence="2">Membrane</location>
        <topology evidence="2">Multi-pass membrane protein</topology>
    </subcellularLocation>
</comment>
<feature type="transmembrane region" description="Helical" evidence="12">
    <location>
        <begin position="106"/>
        <end position="126"/>
    </location>
</feature>
<evidence type="ECO:0000313" key="14">
    <source>
        <dbReference type="EMBL" id="OIJ34913.1"/>
    </source>
</evidence>
<protein>
    <recommendedName>
        <fullName evidence="13">Peptidase M50 domain-containing protein</fullName>
    </recommendedName>
</protein>
<evidence type="ECO:0000256" key="4">
    <source>
        <dbReference type="ARBA" id="ARBA00022670"/>
    </source>
</evidence>
<evidence type="ECO:0000256" key="2">
    <source>
        <dbReference type="ARBA" id="ARBA00004141"/>
    </source>
</evidence>
<sequence>MAPDRRVGRGGRAPVVRVSGSWFLLTGLIVIGYGGYLHQRLPWLGARAYLAALAFAVLLGLSVLVHELAHAGAARAFGWQVREIRLTLMGGHTAFDAAREAPGRSALVSLAGPAANLVLALLGAILLRSLEPGGLPRLVVELVTTANLLVGAFNLLPGLPLDGGHTVAALIWRISGSRRAGVRTAAVLGGLVAAALVARLLLPGRVPGVTELAVTVLLVLFLLDGARRAVLAQRTRDRLAPLRAGDLARPLRVLDPRDPVSRALRLREEDPAFVLVIAAGAEALGVVDVQALGRVAEAGAVSTPVEAVLRRAPFGPAVAADLAGEELVRTAQELPGGWWPVTGLPASAILAEEDVRRAVTGALAAGSRSRGA</sequence>
<evidence type="ECO:0000259" key="13">
    <source>
        <dbReference type="Pfam" id="PF02163"/>
    </source>
</evidence>
<keyword evidence="5 12" id="KW-0812">Transmembrane</keyword>
<evidence type="ECO:0000313" key="15">
    <source>
        <dbReference type="Proteomes" id="UP000179540"/>
    </source>
</evidence>
<evidence type="ECO:0000256" key="8">
    <source>
        <dbReference type="ARBA" id="ARBA00022833"/>
    </source>
</evidence>
<keyword evidence="9 12" id="KW-1133">Transmembrane helix</keyword>
<evidence type="ECO:0000256" key="1">
    <source>
        <dbReference type="ARBA" id="ARBA00001947"/>
    </source>
</evidence>
<feature type="transmembrane region" description="Helical" evidence="12">
    <location>
        <begin position="180"/>
        <end position="202"/>
    </location>
</feature>
<dbReference type="PANTHER" id="PTHR39188">
    <property type="entry name" value="MEMBRANE-ASSOCIATED ZINC METALLOPROTEASE M50B"/>
    <property type="match status" value="1"/>
</dbReference>
<organism evidence="14 15">
    <name type="scientific">Rothia kristinae</name>
    <dbReference type="NCBI Taxonomy" id="37923"/>
    <lineage>
        <taxon>Bacteria</taxon>
        <taxon>Bacillati</taxon>
        <taxon>Actinomycetota</taxon>
        <taxon>Actinomycetes</taxon>
        <taxon>Micrococcales</taxon>
        <taxon>Micrococcaceae</taxon>
        <taxon>Rothia</taxon>
    </lineage>
</organism>
<comment type="similarity">
    <text evidence="3">Belongs to the peptidase M50B family.</text>
</comment>
<name>A0A1S2MXL0_9MICC</name>
<dbReference type="AlphaFoldDB" id="A0A1S2MXL0"/>
<dbReference type="RefSeq" id="WP_075515489.1">
    <property type="nucleotide sequence ID" value="NZ_MODZ01000015.1"/>
</dbReference>
<feature type="transmembrane region" description="Helical" evidence="12">
    <location>
        <begin position="15"/>
        <end position="36"/>
    </location>
</feature>
<dbReference type="GO" id="GO:0006508">
    <property type="term" value="P:proteolysis"/>
    <property type="evidence" value="ECO:0007669"/>
    <property type="project" value="UniProtKB-KW"/>
</dbReference>
<keyword evidence="7" id="KW-0378">Hydrolase</keyword>
<keyword evidence="4" id="KW-0645">Protease</keyword>
<evidence type="ECO:0000256" key="12">
    <source>
        <dbReference type="SAM" id="Phobius"/>
    </source>
</evidence>
<feature type="transmembrane region" description="Helical" evidence="12">
    <location>
        <begin position="48"/>
        <end position="65"/>
    </location>
</feature>
<gene>
    <name evidence="14" type="ORF">BK826_09945</name>
</gene>
<evidence type="ECO:0000256" key="7">
    <source>
        <dbReference type="ARBA" id="ARBA00022801"/>
    </source>
</evidence>
<dbReference type="Proteomes" id="UP000179540">
    <property type="component" value="Unassembled WGS sequence"/>
</dbReference>
<proteinExistence type="inferred from homology"/>